<dbReference type="RefSeq" id="YP_009177794.1">
    <property type="nucleotide sequence ID" value="NC_028269.1"/>
</dbReference>
<dbReference type="Proteomes" id="UP000201191">
    <property type="component" value="Segment"/>
</dbReference>
<gene>
    <name evidence="1" type="ORF">YSLV5_ORF11</name>
</gene>
<proteinExistence type="predicted"/>
<dbReference type="KEGG" id="vg:26131756"/>
<name>A0A0A0RS01_9VIRU</name>
<evidence type="ECO:0008006" key="3">
    <source>
        <dbReference type="Google" id="ProtNLM"/>
    </source>
</evidence>
<keyword evidence="2" id="KW-1185">Reference proteome</keyword>
<sequence length="853" mass="95041">MVSIEDLRKEGVPEGILGLISPEVLEYAGPEIMNMVGRRVAPRTDFTQKPDTPVRFAKRMAAIAKRNVINQQRGAPLIPTTTYDEYLKAHGTNNDAQREQDNVRIAQNMNQLPEKIEYWQWRMDNPEEAKAEDEASATVRCPFTREGEQLTDESQRDRTMTKADCEEARAKWMAKYHPADQFFGNVVKGITKFVDFGVNNILPIVAPGVGSVIGSVYKNLSGATNKDSEFYNPNSSFGDNLLNTGVDILTSKLKGKGSTHRLNFLKKHSLKNKGYSLKELSKISAVPLPILQEVYDRGIGAYKSNPQSVRLKGSYVKNVDAPMSKKLSKENWAMARVYSFLDGNPSHDNDLRKNKMSGGFKTFFMARRHPHKDGWVVVEYEEETDSKGNKFIKVKEVMTPTTTTLYTTEEEAKADIVKFQRKQAITAENEGVRMAYEPVIPSAYKIRDETFGKPTQEMGSRLETALPVAPLSGKTAATKELKEDAEKISAFGPTGARRGKGRFTPDDYDAMFGGGIWDIIKTGVSRIKDVVSTGIRKDYPPSTRRLLAEIGNRPIIKMYIRRDPVQSIYNTVINLVSLGKWNQLRQKYGYDKVFHLGLEFVLDASNTTALESRYVIEKNATIDLAKAKPFVKDTQIMEVPYNGGQTLNAMLAKAQRSMKGDFFTYSAFTNNCQDFILALLISSGLATNDAIKFIKQNMVEVATQLPSYLKKVAQFATDAGAVASVAIEGRGGRKSLKLSKGASPKFAKQLAKFGISQEAYLDSARQKAKAHGLAWKHLGFSDDEKHKLQIPNVEGKIIRFGAVGLGDFVLYSLSHSPTAEKSRKSYLARATKIPGDWKKDAYSPNSLAIAVLW</sequence>
<dbReference type="GeneID" id="26131756"/>
<organism evidence="1 2">
    <name type="scientific">Yellowstone Lake virophage 5</name>
    <dbReference type="NCBI Taxonomy" id="1557033"/>
    <lineage>
        <taxon>Viruses</taxon>
        <taxon>Varidnaviria</taxon>
        <taxon>Bamfordvirae</taxon>
        <taxon>Preplasmiviricota</taxon>
        <taxon>Polisuviricotina</taxon>
        <taxon>Virophaviricetes</taxon>
        <taxon>Priklausovirales</taxon>
        <taxon>Burtonviroviridae</taxon>
        <taxon>Burquivirus</taxon>
        <taxon>Burquivirus flavolapense</taxon>
    </lineage>
</organism>
<evidence type="ECO:0000313" key="2">
    <source>
        <dbReference type="Proteomes" id="UP000201191"/>
    </source>
</evidence>
<protein>
    <recommendedName>
        <fullName evidence="3">DUF4105 domain-containing protein</fullName>
    </recommendedName>
</protein>
<dbReference type="EMBL" id="KM502589">
    <property type="protein sequence ID" value="AIW01869.1"/>
    <property type="molecule type" value="Genomic_DNA"/>
</dbReference>
<evidence type="ECO:0000313" key="1">
    <source>
        <dbReference type="EMBL" id="AIW01869.1"/>
    </source>
</evidence>
<accession>A0A0A0RS01</accession>
<reference evidence="1 2" key="1">
    <citation type="journal article" date="2014" name="J. Virol.">
        <title>Three novel virophage genomes discovered from Yellowstone Lake metagenomes.</title>
        <authorList>
            <person name="Zhou J."/>
            <person name="Sun D."/>
            <person name="Childers A."/>
            <person name="McDermott T.R."/>
            <person name="Wang Y."/>
            <person name="Liles M.R."/>
        </authorList>
    </citation>
    <scope>NUCLEOTIDE SEQUENCE [LARGE SCALE GENOMIC DNA]</scope>
</reference>